<dbReference type="InterPro" id="IPR037066">
    <property type="entry name" value="Plug_dom_sf"/>
</dbReference>
<keyword evidence="13" id="KW-1185">Reference proteome</keyword>
<keyword evidence="4 8" id="KW-0812">Transmembrane</keyword>
<dbReference type="OrthoDB" id="9768177at2"/>
<dbReference type="Gene3D" id="2.60.40.1120">
    <property type="entry name" value="Carboxypeptidase-like, regulatory domain"/>
    <property type="match status" value="1"/>
</dbReference>
<dbReference type="Pfam" id="PF13715">
    <property type="entry name" value="CarbopepD_reg_2"/>
    <property type="match status" value="1"/>
</dbReference>
<dbReference type="NCBIfam" id="TIGR04056">
    <property type="entry name" value="OMP_RagA_SusC"/>
    <property type="match status" value="1"/>
</dbReference>
<dbReference type="SUPFAM" id="SSF49464">
    <property type="entry name" value="Carboxypeptidase regulatory domain-like"/>
    <property type="match status" value="1"/>
</dbReference>
<keyword evidence="5 9" id="KW-0798">TonB box</keyword>
<reference evidence="12 13" key="1">
    <citation type="submission" date="2016-04" db="EMBL/GenBank/DDBJ databases">
        <authorList>
            <person name="Evans L.H."/>
            <person name="Alamgir A."/>
            <person name="Owens N."/>
            <person name="Weber N.D."/>
            <person name="Virtaneva K."/>
            <person name="Barbian K."/>
            <person name="Babar A."/>
            <person name="Rosenke K."/>
        </authorList>
    </citation>
    <scope>NUCLEOTIDE SEQUENCE [LARGE SCALE GENOMIC DNA]</scope>
    <source>
        <strain evidence="12 13">CCM 8644</strain>
    </source>
</reference>
<keyword evidence="6 8" id="KW-0472">Membrane</keyword>
<keyword evidence="3 8" id="KW-1134">Transmembrane beta strand</keyword>
<evidence type="ECO:0000256" key="9">
    <source>
        <dbReference type="RuleBase" id="RU003357"/>
    </source>
</evidence>
<gene>
    <name evidence="12" type="ORF">A5893_09405</name>
</gene>
<dbReference type="STRING" id="1826909.A5893_09405"/>
<evidence type="ECO:0000256" key="5">
    <source>
        <dbReference type="ARBA" id="ARBA00023077"/>
    </source>
</evidence>
<comment type="subcellular location">
    <subcellularLocation>
        <location evidence="1 8">Cell outer membrane</location>
        <topology evidence="1 8">Multi-pass membrane protein</topology>
    </subcellularLocation>
</comment>
<evidence type="ECO:0000313" key="12">
    <source>
        <dbReference type="EMBL" id="OAQ39783.1"/>
    </source>
</evidence>
<keyword evidence="2 8" id="KW-0813">Transport</keyword>
<dbReference type="InterPro" id="IPR008969">
    <property type="entry name" value="CarboxyPept-like_regulatory"/>
</dbReference>
<comment type="caution">
    <text evidence="12">The sequence shown here is derived from an EMBL/GenBank/DDBJ whole genome shotgun (WGS) entry which is preliminary data.</text>
</comment>
<dbReference type="InterPro" id="IPR012910">
    <property type="entry name" value="Plug_dom"/>
</dbReference>
<feature type="domain" description="TonB-dependent receptor plug" evidence="11">
    <location>
        <begin position="129"/>
        <end position="235"/>
    </location>
</feature>
<dbReference type="Pfam" id="PF00593">
    <property type="entry name" value="TonB_dep_Rec_b-barrel"/>
    <property type="match status" value="1"/>
</dbReference>
<protein>
    <submittedName>
        <fullName evidence="12">Uncharacterized protein</fullName>
    </submittedName>
</protein>
<evidence type="ECO:0000256" key="7">
    <source>
        <dbReference type="ARBA" id="ARBA00023237"/>
    </source>
</evidence>
<dbReference type="InterPro" id="IPR023997">
    <property type="entry name" value="TonB-dep_OMP_SusC/RagA_CS"/>
</dbReference>
<feature type="domain" description="TonB-dependent receptor-like beta-barrel" evidence="10">
    <location>
        <begin position="423"/>
        <end position="1012"/>
    </location>
</feature>
<evidence type="ECO:0000256" key="4">
    <source>
        <dbReference type="ARBA" id="ARBA00022692"/>
    </source>
</evidence>
<dbReference type="GO" id="GO:0009279">
    <property type="term" value="C:cell outer membrane"/>
    <property type="evidence" value="ECO:0007669"/>
    <property type="project" value="UniProtKB-SubCell"/>
</dbReference>
<dbReference type="EMBL" id="LWHJ01000027">
    <property type="protein sequence ID" value="OAQ39783.1"/>
    <property type="molecule type" value="Genomic_DNA"/>
</dbReference>
<dbReference type="PROSITE" id="PS52016">
    <property type="entry name" value="TONB_DEPENDENT_REC_3"/>
    <property type="match status" value="1"/>
</dbReference>
<organism evidence="12 13">
    <name type="scientific">Pedobacter psychrophilus</name>
    <dbReference type="NCBI Taxonomy" id="1826909"/>
    <lineage>
        <taxon>Bacteria</taxon>
        <taxon>Pseudomonadati</taxon>
        <taxon>Bacteroidota</taxon>
        <taxon>Sphingobacteriia</taxon>
        <taxon>Sphingobacteriales</taxon>
        <taxon>Sphingobacteriaceae</taxon>
        <taxon>Pedobacter</taxon>
    </lineage>
</organism>
<dbReference type="InterPro" id="IPR039426">
    <property type="entry name" value="TonB-dep_rcpt-like"/>
</dbReference>
<dbReference type="AlphaFoldDB" id="A0A179DH64"/>
<name>A0A179DH64_9SPHI</name>
<dbReference type="InterPro" id="IPR000531">
    <property type="entry name" value="Beta-barrel_TonB"/>
</dbReference>
<evidence type="ECO:0000256" key="1">
    <source>
        <dbReference type="ARBA" id="ARBA00004571"/>
    </source>
</evidence>
<keyword evidence="7 8" id="KW-0998">Cell outer membrane</keyword>
<sequence length="1050" mass="116110">MNFSKKLSFLAVLKVIKIATFMLFLLLGANALYAQNITITGYVYDDTNFPLPGTSIVEKGSNNQTQTNAQGFFTISVKSPDATLVISSIGFTSKEVKIGSQRTIKVVLETGINSLQDVIVVGYGTQTKVTSTGAQSSIDSKALLQSPVANISNSLVGRVAGLSAVQASGEPGADQSTIRIRGIGTFNGSQEPLILVDGIQVNNYNNIDPNEIESITVLKDASSTAVYGIRGANGVLIITTKMGKVGAPTFSYSGNYAINSFTDIRENMNSFDYANSLNQAFFNDAYISGTQNNFVPRFSDADLAKYKSGEDPVFFPNVNWYDVVFKKSSGQQQHNLNIRGGTDKVRYFISAGLFTQEGLFNDSKLTGTDLSPQIKYNRYNFRSNLDFDITKKFKATFRLSSQTENREGTNVGDTRTLIDNILRATPLSSPGIVDGKIVLLPNGGDNPLVSIYSNGYRTRFNNTLNGSLRLDHSLDFITKGLSTHGEIAYQNFNSQQTTYSSAVPTYRAIRDINGETSLVLLGDEQVLGGFNITPGKNNRITSEFALDYKRKFGNHNVTGLALYNQIRATDPGFFDLVANTYQSVVGRATYDYKSKYLVEFNLAYNGSENFAPGKRFGLFPSYSAGWVPTEEAFFPKNKIISFLKIRGSYGEVGNDQIGNNFLFSNNRFLYRPTAFTRQNGYFTGFNNSGYGLIGGRAGTREGRGSNPDLTWERKIASNIGFDAYLINEKVNLTVDFFQEERDNILATFQTIGGTAGFQAAPENFGKMRNKGFEVAGKFNDKFKELNYSFGGNFSFAKNTILEQDEINRLFAYQNRTGNSFGQGFGLIADGFYNSWAEVNNASRPFYLNQNNRIQPGDVKFRDVNGDGIIDFNDEVPIGYSDVPQITYGFNFGANYKGFDLSLLFQGAAQVSLQYSRRTTQAFFDAQPTGAVNTLLESWTPERYAQGLPIKFPRFAVGNNTTESNNYRSSTLFYTDASYLRLKNLEIGYSLKPALFNKLKIKGARFYVTGNNLLTWTKVVKGIDPENPSTTANFEPYPLVKTVNFGTNINF</sequence>
<dbReference type="InterPro" id="IPR036942">
    <property type="entry name" value="Beta-barrel_TonB_sf"/>
</dbReference>
<dbReference type="InterPro" id="IPR023996">
    <property type="entry name" value="TonB-dep_OMP_SusC/RagA"/>
</dbReference>
<evidence type="ECO:0000256" key="2">
    <source>
        <dbReference type="ARBA" id="ARBA00022448"/>
    </source>
</evidence>
<dbReference type="Pfam" id="PF07715">
    <property type="entry name" value="Plug"/>
    <property type="match status" value="1"/>
</dbReference>
<dbReference type="Gene3D" id="2.170.130.10">
    <property type="entry name" value="TonB-dependent receptor, plug domain"/>
    <property type="match status" value="1"/>
</dbReference>
<comment type="similarity">
    <text evidence="8 9">Belongs to the TonB-dependent receptor family.</text>
</comment>
<accession>A0A179DH64</accession>
<evidence type="ECO:0000259" key="10">
    <source>
        <dbReference type="Pfam" id="PF00593"/>
    </source>
</evidence>
<evidence type="ECO:0000256" key="8">
    <source>
        <dbReference type="PROSITE-ProRule" id="PRU01360"/>
    </source>
</evidence>
<dbReference type="Proteomes" id="UP000078459">
    <property type="component" value="Unassembled WGS sequence"/>
</dbReference>
<dbReference type="SUPFAM" id="SSF56935">
    <property type="entry name" value="Porins"/>
    <property type="match status" value="1"/>
</dbReference>
<proteinExistence type="inferred from homology"/>
<evidence type="ECO:0000313" key="13">
    <source>
        <dbReference type="Proteomes" id="UP000078459"/>
    </source>
</evidence>
<dbReference type="NCBIfam" id="TIGR04057">
    <property type="entry name" value="SusC_RagA_signa"/>
    <property type="match status" value="1"/>
</dbReference>
<evidence type="ECO:0000256" key="6">
    <source>
        <dbReference type="ARBA" id="ARBA00023136"/>
    </source>
</evidence>
<reference evidence="12 13" key="2">
    <citation type="submission" date="2016-06" db="EMBL/GenBank/DDBJ databases">
        <title>Pedobacter psychrophilus sp. nov., isolated from Antarctic fragmentary rock.</title>
        <authorList>
            <person name="Svec P."/>
        </authorList>
    </citation>
    <scope>NUCLEOTIDE SEQUENCE [LARGE SCALE GENOMIC DNA]</scope>
    <source>
        <strain evidence="12 13">CCM 8644</strain>
    </source>
</reference>
<evidence type="ECO:0000259" key="11">
    <source>
        <dbReference type="Pfam" id="PF07715"/>
    </source>
</evidence>
<dbReference type="RefSeq" id="WP_068822400.1">
    <property type="nucleotide sequence ID" value="NZ_LWHJ01000027.1"/>
</dbReference>
<evidence type="ECO:0000256" key="3">
    <source>
        <dbReference type="ARBA" id="ARBA00022452"/>
    </source>
</evidence>
<dbReference type="FunFam" id="2.170.130.10:FF:000003">
    <property type="entry name" value="SusC/RagA family TonB-linked outer membrane protein"/>
    <property type="match status" value="1"/>
</dbReference>
<dbReference type="Gene3D" id="2.40.170.20">
    <property type="entry name" value="TonB-dependent receptor, beta-barrel domain"/>
    <property type="match status" value="1"/>
</dbReference>